<dbReference type="RefSeq" id="WP_353714581.1">
    <property type="nucleotide sequence ID" value="NZ_CP159307.1"/>
</dbReference>
<dbReference type="InterPro" id="IPR027417">
    <property type="entry name" value="P-loop_NTPase"/>
</dbReference>
<dbReference type="PANTHER" id="PTHR42734">
    <property type="entry name" value="METAL TRANSPORT SYSTEM ATP-BINDING PROTEIN TM_0124-RELATED"/>
    <property type="match status" value="1"/>
</dbReference>
<evidence type="ECO:0000256" key="2">
    <source>
        <dbReference type="ARBA" id="ARBA00022448"/>
    </source>
</evidence>
<dbReference type="InterPro" id="IPR003593">
    <property type="entry name" value="AAA+_ATPase"/>
</dbReference>
<dbReference type="EMBL" id="CP159307">
    <property type="protein sequence ID" value="XCH33340.1"/>
    <property type="molecule type" value="Genomic_DNA"/>
</dbReference>
<dbReference type="PROSITE" id="PS50893">
    <property type="entry name" value="ABC_TRANSPORTER_2"/>
    <property type="match status" value="1"/>
</dbReference>
<dbReference type="AlphaFoldDB" id="A0AAU8GC32"/>
<keyword evidence="2" id="KW-0813">Transport</keyword>
<organism evidence="6">
    <name type="scientific">Dehalogenimonas sp. 4OHTPN</name>
    <dbReference type="NCBI Taxonomy" id="3166643"/>
    <lineage>
        <taxon>Bacteria</taxon>
        <taxon>Bacillati</taxon>
        <taxon>Chloroflexota</taxon>
        <taxon>Dehalococcoidia</taxon>
        <taxon>Dehalococcoidales</taxon>
        <taxon>Dehalococcoidaceae</taxon>
        <taxon>Dehalogenimonas</taxon>
    </lineage>
</organism>
<proteinExistence type="inferred from homology"/>
<dbReference type="PANTHER" id="PTHR42734:SF5">
    <property type="entry name" value="IRON TRANSPORT SYSTEM ATP-BINDING PROTEIN HI_0361-RELATED"/>
    <property type="match status" value="1"/>
</dbReference>
<feature type="domain" description="ABC transporter" evidence="5">
    <location>
        <begin position="5"/>
        <end position="241"/>
    </location>
</feature>
<protein>
    <submittedName>
        <fullName evidence="6">Metal ABC transporter ATP-binding protein</fullName>
    </submittedName>
</protein>
<keyword evidence="4 6" id="KW-0067">ATP-binding</keyword>
<comment type="similarity">
    <text evidence="1">Belongs to the ABC transporter superfamily.</text>
</comment>
<keyword evidence="3" id="KW-0547">Nucleotide-binding</keyword>
<accession>A0AAU8GC32</accession>
<evidence type="ECO:0000256" key="3">
    <source>
        <dbReference type="ARBA" id="ARBA00022741"/>
    </source>
</evidence>
<dbReference type="SUPFAM" id="SSF52540">
    <property type="entry name" value="P-loop containing nucleoside triphosphate hydrolases"/>
    <property type="match status" value="1"/>
</dbReference>
<dbReference type="GO" id="GO:0005524">
    <property type="term" value="F:ATP binding"/>
    <property type="evidence" value="ECO:0007669"/>
    <property type="project" value="UniProtKB-KW"/>
</dbReference>
<sequence length="262" mass="28136">MASLTSDPDIVARGLAIGYNGEKVVDNINFELAQGQAIALIGTNGSGKSTLLKTIVGLLPQLGGELRVFGDTPGRHPRRIAYLGQFHASGFVLPLRAIDVVSMSRYPSLGLFGRMGAADRDIVRKSMAVMGVADLAEAPLRTLSGGQQQRVYLAQVLAHQADLLVMDEPTAGLDVGGRERYLQAIKDELCRGASVVVTTHDVQDEAALCHQVMLLAHRVVALGPPDEVLTPQALLETFGIVIGGDQKRFTVLECVHPHHEHR</sequence>
<evidence type="ECO:0000259" key="5">
    <source>
        <dbReference type="PROSITE" id="PS50893"/>
    </source>
</evidence>
<name>A0AAU8GC32_9CHLR</name>
<dbReference type="SMART" id="SM00382">
    <property type="entry name" value="AAA"/>
    <property type="match status" value="1"/>
</dbReference>
<gene>
    <name evidence="6" type="ORF">ABV300_00250</name>
</gene>
<evidence type="ECO:0000256" key="1">
    <source>
        <dbReference type="ARBA" id="ARBA00005417"/>
    </source>
</evidence>
<dbReference type="InterPro" id="IPR003439">
    <property type="entry name" value="ABC_transporter-like_ATP-bd"/>
</dbReference>
<evidence type="ECO:0000313" key="6">
    <source>
        <dbReference type="EMBL" id="XCH33340.1"/>
    </source>
</evidence>
<reference evidence="6" key="1">
    <citation type="submission" date="2024-06" db="EMBL/GenBank/DDBJ databases">
        <title>A Novel Isolate, Dehalogenimonas sp. Strain 4OHTPN, Dechlorinates Aromatic 4 Hydroxy chlorothalonil by a Novel Reductive Dehalogenase.</title>
        <authorList>
            <person name="Liu G."/>
        </authorList>
    </citation>
    <scope>NUCLEOTIDE SEQUENCE</scope>
    <source>
        <strain evidence="6">4OHTPN</strain>
    </source>
</reference>
<dbReference type="GO" id="GO:0016887">
    <property type="term" value="F:ATP hydrolysis activity"/>
    <property type="evidence" value="ECO:0007669"/>
    <property type="project" value="InterPro"/>
</dbReference>
<dbReference type="Gene3D" id="3.40.50.300">
    <property type="entry name" value="P-loop containing nucleotide triphosphate hydrolases"/>
    <property type="match status" value="1"/>
</dbReference>
<dbReference type="Pfam" id="PF00005">
    <property type="entry name" value="ABC_tran"/>
    <property type="match status" value="1"/>
</dbReference>
<evidence type="ECO:0000256" key="4">
    <source>
        <dbReference type="ARBA" id="ARBA00022840"/>
    </source>
</evidence>
<dbReference type="InterPro" id="IPR050153">
    <property type="entry name" value="Metal_Ion_Import_ABC"/>
</dbReference>